<dbReference type="KEGG" id="tbr:Tb11.01.2450"/>
<dbReference type="PaxDb" id="5691-EAN80020"/>
<reference evidence="1 2" key="2">
    <citation type="journal article" date="2005" name="Science">
        <title>The genome of the African trypanosome Trypanosoma brucei.</title>
        <authorList>
            <person name="Berriman M."/>
            <person name="Ghedin E."/>
            <person name="Hertz-Fowler C."/>
            <person name="Blandin G."/>
            <person name="Renauld H."/>
            <person name="Bartholomeu D.C."/>
            <person name="Lennard N.J."/>
            <person name="Caler E."/>
            <person name="Hamlin N.E."/>
            <person name="Haas B."/>
            <person name="Bohme U."/>
            <person name="Hannick L."/>
            <person name="Aslett M.A."/>
            <person name="Shallom J."/>
            <person name="Marcello L."/>
            <person name="Hou L."/>
            <person name="Wickstead B."/>
            <person name="Alsmark U.C."/>
            <person name="Arrowsmith C."/>
            <person name="Atkin R.J."/>
            <person name="Barron A.J."/>
            <person name="Bringaud F."/>
            <person name="Brooks K."/>
            <person name="Carrington M."/>
            <person name="Cherevach I."/>
            <person name="Chillingworth T.J."/>
            <person name="Churcher C."/>
            <person name="Clark L.N."/>
            <person name="Corton C.H."/>
            <person name="Cronin A."/>
            <person name="Davies R.M."/>
            <person name="Doggett J."/>
            <person name="Djikeng A."/>
            <person name="Feldblyum T."/>
            <person name="Field M.C."/>
            <person name="Fraser A."/>
            <person name="Goodhead I."/>
            <person name="Hance Z."/>
            <person name="Harper D."/>
            <person name="Harris B.R."/>
            <person name="Hauser H."/>
            <person name="Hostetler J."/>
            <person name="Ivens A."/>
            <person name="Jagels K."/>
            <person name="Johnson D."/>
            <person name="Johnson J."/>
            <person name="Jones K."/>
            <person name="Kerhornou A.X."/>
            <person name="Koo H."/>
            <person name="Larke N."/>
            <person name="Landfear S."/>
            <person name="Larkin C."/>
            <person name="Leech V."/>
            <person name="Line A."/>
            <person name="Lord A."/>
            <person name="Macleod A."/>
            <person name="Mooney P.J."/>
            <person name="Moule S."/>
            <person name="Martin D.M."/>
            <person name="Morgan G.W."/>
            <person name="Mungall K."/>
            <person name="Norbertczak H."/>
            <person name="Ormond D."/>
            <person name="Pai G."/>
            <person name="Peacock C.S."/>
            <person name="Peterson J."/>
            <person name="Quail M.A."/>
            <person name="Rabbinowitsch E."/>
            <person name="Rajandream M.A."/>
            <person name="Reitter C."/>
            <person name="Salzberg S.L."/>
            <person name="Sanders M."/>
            <person name="Schobel S."/>
            <person name="Sharp S."/>
            <person name="Simmonds M."/>
            <person name="Simpson A.J."/>
            <person name="Tallon L."/>
            <person name="Turner C.M."/>
            <person name="Tait A."/>
            <person name="Tivey A.R."/>
            <person name="Van Aken S."/>
            <person name="Walker D."/>
            <person name="Wanless D."/>
            <person name="Wang S."/>
            <person name="White B."/>
            <person name="White O."/>
            <person name="Whitehead S."/>
            <person name="Woodward J."/>
            <person name="Wortman J."/>
            <person name="Adams M.D."/>
            <person name="Embley T.M."/>
            <person name="Gull K."/>
            <person name="Ullu E."/>
            <person name="Barry J.D."/>
            <person name="Fairlamb A.H."/>
            <person name="Opperdoes F."/>
            <person name="Barrell B.G."/>
            <person name="Donelson J.E."/>
            <person name="Hall N."/>
            <person name="Fraser C.M."/>
            <person name="Melville S.E."/>
            <person name="El-Sayed N.M."/>
        </authorList>
    </citation>
    <scope>NUCLEOTIDE SEQUENCE [LARGE SCALE GENOMIC DNA]</scope>
    <source>
        <strain evidence="1 2">927/4 GUTat10.1</strain>
    </source>
</reference>
<keyword evidence="2" id="KW-1185">Reference proteome</keyword>
<proteinExistence type="predicted"/>
<dbReference type="InParanoid" id="Q383L1"/>
<dbReference type="GeneID" id="3665411"/>
<dbReference type="EMBL" id="CH464491">
    <property type="protein sequence ID" value="EAN80020.1"/>
    <property type="molecule type" value="Genomic_DNA"/>
</dbReference>
<evidence type="ECO:0000313" key="2">
    <source>
        <dbReference type="Proteomes" id="UP000008524"/>
    </source>
</evidence>
<accession>Q383L1</accession>
<gene>
    <name evidence="1" type="ORF">Tb11.01.2450</name>
</gene>
<evidence type="ECO:0000313" key="1">
    <source>
        <dbReference type="EMBL" id="EAN80020.1"/>
    </source>
</evidence>
<sequence>MATALFLDAAAAAMPFFYNYCTFKLFFKISRLGSAANLSVVNFRPYVQKRGKGRGKKKTRHLHAYGKEYGRERQNMRSNNKKEAYGVGLLASFLCPFFTHFPRLFTCASTNHHFESHRGLFMEFAISASMRYLNFTLCGYHGRKVAGSKRRGYYN</sequence>
<dbReference type="AlphaFoldDB" id="Q383L1"/>
<dbReference type="RefSeq" id="XP_829132.1">
    <property type="nucleotide sequence ID" value="XM_824039.1"/>
</dbReference>
<organism evidence="1 2">
    <name type="scientific">Trypanosoma brucei brucei (strain 927/4 GUTat10.1)</name>
    <dbReference type="NCBI Taxonomy" id="185431"/>
    <lineage>
        <taxon>Eukaryota</taxon>
        <taxon>Discoba</taxon>
        <taxon>Euglenozoa</taxon>
        <taxon>Kinetoplastea</taxon>
        <taxon>Metakinetoplastina</taxon>
        <taxon>Trypanosomatida</taxon>
        <taxon>Trypanosomatidae</taxon>
        <taxon>Trypanosoma</taxon>
    </lineage>
</organism>
<protein>
    <submittedName>
        <fullName evidence="1">Uncharacterized protein</fullName>
    </submittedName>
</protein>
<dbReference type="Proteomes" id="UP000008524">
    <property type="component" value="Chromosome 11"/>
</dbReference>
<name>Q383L1_TRYB2</name>
<reference evidence="1 2" key="1">
    <citation type="journal article" date="2005" name="Science">
        <title>Comparative genomics of trypanosomatid parasitic protozoa.</title>
        <authorList>
            <person name="El-Sayed N.M."/>
            <person name="Myler P.J."/>
            <person name="Blandin G."/>
            <person name="Berriman M."/>
            <person name="Crabtree J."/>
            <person name="Aggarwal G."/>
            <person name="Caler E."/>
            <person name="Renauld H."/>
            <person name="Worthey E.A."/>
            <person name="Hertz-Fowler C."/>
            <person name="Ghedin E."/>
            <person name="Peacock C."/>
            <person name="Bartholomeu D.C."/>
            <person name="Haas B.J."/>
            <person name="Tran A.N."/>
            <person name="Wortman J.R."/>
            <person name="Alsmark U.C."/>
            <person name="Angiuoli S."/>
            <person name="Anupama A."/>
            <person name="Badger J."/>
            <person name="Bringaud F."/>
            <person name="Cadag E."/>
            <person name="Carlton J.M."/>
            <person name="Cerqueira G.C."/>
            <person name="Creasy T."/>
            <person name="Delcher A.L."/>
            <person name="Djikeng A."/>
            <person name="Embley T.M."/>
            <person name="Hauser C."/>
            <person name="Ivens A.C."/>
            <person name="Kummerfeld S.K."/>
            <person name="Pereira-Leal J.B."/>
            <person name="Nilsson D."/>
            <person name="Peterson J."/>
            <person name="Salzberg S.L."/>
            <person name="Shallom J."/>
            <person name="Silva J.C."/>
            <person name="Sundaram J."/>
            <person name="Westenberger S."/>
            <person name="White O."/>
            <person name="Melville S.E."/>
            <person name="Donelson J.E."/>
            <person name="Andersson B."/>
            <person name="Stuart K.D."/>
            <person name="Hall N."/>
        </authorList>
    </citation>
    <scope>NUCLEOTIDE SEQUENCE [LARGE SCALE GENOMIC DNA]</scope>
    <source>
        <strain evidence="1 2">927/4 GUTat10.1</strain>
    </source>
</reference>